<feature type="transmembrane region" description="Helical" evidence="1">
    <location>
        <begin position="12"/>
        <end position="34"/>
    </location>
</feature>
<keyword evidence="1" id="KW-0812">Transmembrane</keyword>
<sequence>MGMLPKNYVPGAYSVGWPLWPVWVFLAGSVWYYWDYFSVLLGLTTGVVEVVK</sequence>
<reference evidence="2" key="1">
    <citation type="submission" date="2018-05" db="EMBL/GenBank/DDBJ databases">
        <authorList>
            <person name="Lanie J.A."/>
            <person name="Ng W.-L."/>
            <person name="Kazmierczak K.M."/>
            <person name="Andrzejewski T.M."/>
            <person name="Davidsen T.M."/>
            <person name="Wayne K.J."/>
            <person name="Tettelin H."/>
            <person name="Glass J.I."/>
            <person name="Rusch D."/>
            <person name="Podicherti R."/>
            <person name="Tsui H.-C.T."/>
            <person name="Winkler M.E."/>
        </authorList>
    </citation>
    <scope>NUCLEOTIDE SEQUENCE</scope>
</reference>
<evidence type="ECO:0000256" key="1">
    <source>
        <dbReference type="SAM" id="Phobius"/>
    </source>
</evidence>
<gene>
    <name evidence="2" type="ORF">METZ01_LOCUS32802</name>
</gene>
<accession>A0A381QM56</accession>
<name>A0A381QM56_9ZZZZ</name>
<protein>
    <submittedName>
        <fullName evidence="2">Uncharacterized protein</fullName>
    </submittedName>
</protein>
<proteinExistence type="predicted"/>
<dbReference type="EMBL" id="UINC01001407">
    <property type="protein sequence ID" value="SUZ79948.1"/>
    <property type="molecule type" value="Genomic_DNA"/>
</dbReference>
<keyword evidence="1" id="KW-0472">Membrane</keyword>
<keyword evidence="1" id="KW-1133">Transmembrane helix</keyword>
<evidence type="ECO:0000313" key="2">
    <source>
        <dbReference type="EMBL" id="SUZ79948.1"/>
    </source>
</evidence>
<organism evidence="2">
    <name type="scientific">marine metagenome</name>
    <dbReference type="NCBI Taxonomy" id="408172"/>
    <lineage>
        <taxon>unclassified sequences</taxon>
        <taxon>metagenomes</taxon>
        <taxon>ecological metagenomes</taxon>
    </lineage>
</organism>
<dbReference type="AlphaFoldDB" id="A0A381QM56"/>